<sequence length="557" mass="60564">MTLSTTRRRFLAGSSAALAAGALAGCSFEKTAGDGGTSTGGGASITVNPFGVRPTFIENFNPFSPTDGVVGSNYLYDTLAYLDMNKQYEIVPWLAKSIEFDPEARKATVTLRDDATWSDGEKITTADLVYTVMELPKQAEEQQANVTSYPFEVTALDEFTAEVTWSEENADSNGDRALAVVPLYPKHVFSTEDLSTFTNPNPVTSSPLTVQEFTPQRVSLAVRDDHFMGAWDHISTVNWAPYGSAEIGKSMVLQGTLDIATLGLQDAEQTVIAKGNHYWTVPLVGSEAIIFNTAKAPFDDVHVRNAVYAALDTDTIHSLYDIGLDSTSPTTMSEKVFGEAILEEYRAPHTADPEAAKKHLADGGWTVEGGALVKDGKTYKISYKTVSDYVNWSTWSDGVKAQLKEVLGLDVSVLKIPDAQIWDQFSSGDFDFGMSWVGGGPHLARVYADFHSKNAVPLGEATDINYGRVKNPELDALLDAAAGEYDETKLLELNQQMQRIVVEQCYFGPFNSSASFLEASGKNFEGFPEIPLPEGAIIPRPYGPEGWQTMAKLSPTA</sequence>
<dbReference type="Gene3D" id="3.40.190.10">
    <property type="entry name" value="Periplasmic binding protein-like II"/>
    <property type="match status" value="1"/>
</dbReference>
<dbReference type="PIRSF" id="PIRSF002741">
    <property type="entry name" value="MppA"/>
    <property type="match status" value="1"/>
</dbReference>
<dbReference type="Pfam" id="PF00496">
    <property type="entry name" value="SBP_bac_5"/>
    <property type="match status" value="1"/>
</dbReference>
<proteinExistence type="predicted"/>
<keyword evidence="4" id="KW-1185">Reference proteome</keyword>
<dbReference type="PROSITE" id="PS51318">
    <property type="entry name" value="TAT"/>
    <property type="match status" value="1"/>
</dbReference>
<organism evidence="3 4">
    <name type="scientific">Brachybacterium hainanense</name>
    <dbReference type="NCBI Taxonomy" id="1541174"/>
    <lineage>
        <taxon>Bacteria</taxon>
        <taxon>Bacillati</taxon>
        <taxon>Actinomycetota</taxon>
        <taxon>Actinomycetes</taxon>
        <taxon>Micrococcales</taxon>
        <taxon>Dermabacteraceae</taxon>
        <taxon>Brachybacterium</taxon>
    </lineage>
</organism>
<dbReference type="Gene3D" id="3.10.105.10">
    <property type="entry name" value="Dipeptide-binding Protein, Domain 3"/>
    <property type="match status" value="1"/>
</dbReference>
<dbReference type="InterPro" id="IPR006311">
    <property type="entry name" value="TAT_signal"/>
</dbReference>
<dbReference type="Proteomes" id="UP001589793">
    <property type="component" value="Unassembled WGS sequence"/>
</dbReference>
<feature type="domain" description="Solute-binding protein family 5" evidence="2">
    <location>
        <begin position="89"/>
        <end position="441"/>
    </location>
</feature>
<evidence type="ECO:0000259" key="2">
    <source>
        <dbReference type="Pfam" id="PF00496"/>
    </source>
</evidence>
<feature type="signal peptide" evidence="1">
    <location>
        <begin position="1"/>
        <end position="19"/>
    </location>
</feature>
<reference evidence="3 4" key="1">
    <citation type="submission" date="2024-09" db="EMBL/GenBank/DDBJ databases">
        <authorList>
            <person name="Sun Q."/>
            <person name="Mori K."/>
        </authorList>
    </citation>
    <scope>NUCLEOTIDE SEQUENCE [LARGE SCALE GENOMIC DNA]</scope>
    <source>
        <strain evidence="3 4">CICC 10874</strain>
    </source>
</reference>
<dbReference type="Gene3D" id="3.90.76.10">
    <property type="entry name" value="Dipeptide-binding Protein, Domain 1"/>
    <property type="match status" value="1"/>
</dbReference>
<dbReference type="InterPro" id="IPR039424">
    <property type="entry name" value="SBP_5"/>
</dbReference>
<evidence type="ECO:0000313" key="3">
    <source>
        <dbReference type="EMBL" id="MFC0672399.1"/>
    </source>
</evidence>
<gene>
    <name evidence="3" type="ORF">ACFFF6_00360</name>
</gene>
<dbReference type="EMBL" id="JBHLSV010000001">
    <property type="protein sequence ID" value="MFC0672399.1"/>
    <property type="molecule type" value="Genomic_DNA"/>
</dbReference>
<dbReference type="InterPro" id="IPR000914">
    <property type="entry name" value="SBP_5_dom"/>
</dbReference>
<comment type="caution">
    <text evidence="3">The sequence shown here is derived from an EMBL/GenBank/DDBJ whole genome shotgun (WGS) entry which is preliminary data.</text>
</comment>
<accession>A0ABV6R764</accession>
<dbReference type="SUPFAM" id="SSF53850">
    <property type="entry name" value="Periplasmic binding protein-like II"/>
    <property type="match status" value="1"/>
</dbReference>
<name>A0ABV6R764_9MICO</name>
<evidence type="ECO:0000256" key="1">
    <source>
        <dbReference type="SAM" id="SignalP"/>
    </source>
</evidence>
<keyword evidence="1" id="KW-0732">Signal</keyword>
<dbReference type="PANTHER" id="PTHR30290">
    <property type="entry name" value="PERIPLASMIC BINDING COMPONENT OF ABC TRANSPORTER"/>
    <property type="match status" value="1"/>
</dbReference>
<dbReference type="PROSITE" id="PS51257">
    <property type="entry name" value="PROKAR_LIPOPROTEIN"/>
    <property type="match status" value="1"/>
</dbReference>
<dbReference type="PANTHER" id="PTHR30290:SF65">
    <property type="entry name" value="MONOACYL PHOSPHATIDYLINOSITOL TETRAMANNOSIDE-BINDING PROTEIN LPQW-RELATED"/>
    <property type="match status" value="1"/>
</dbReference>
<protein>
    <submittedName>
        <fullName evidence="3">ABC transporter substrate-binding protein</fullName>
    </submittedName>
</protein>
<dbReference type="CDD" id="cd08509">
    <property type="entry name" value="PBP2_TmCBP_oligosaccharides_like"/>
    <property type="match status" value="1"/>
</dbReference>
<evidence type="ECO:0000313" key="4">
    <source>
        <dbReference type="Proteomes" id="UP001589793"/>
    </source>
</evidence>
<feature type="chain" id="PRO_5046319660" evidence="1">
    <location>
        <begin position="20"/>
        <end position="557"/>
    </location>
</feature>
<dbReference type="RefSeq" id="WP_376977166.1">
    <property type="nucleotide sequence ID" value="NZ_JBHLSV010000001.1"/>
</dbReference>
<dbReference type="InterPro" id="IPR030678">
    <property type="entry name" value="Peptide/Ni-bd"/>
</dbReference>